<reference evidence="4 5" key="1">
    <citation type="submission" date="2021-09" db="EMBL/GenBank/DDBJ databases">
        <title>Genome sequencing and assembly of Chryseobacterium sp. RG1.</title>
        <authorList>
            <person name="Chhetri G."/>
        </authorList>
    </citation>
    <scope>NUCLEOTIDE SEQUENCE [LARGE SCALE GENOMIC DNA]</scope>
    <source>
        <strain evidence="4 5">RG1</strain>
    </source>
</reference>
<sequence>MKNIFSLLAFMLSFTVTAQTAPSIQWQKTLGGSNWDQGSSVWQTTDGGSIVAGYSPSTDGNVTGNHGNGDYWVVKLDNNGNIQWQKSLGGSDYDYPYAIQQTRDGGYIVVGESKSNDGDVTGHHGIDAYSDAWIVKLDGSGNIQWQKSLGGSNPDVIYSVHQTSDSGYILAGYSSSTDGDVTGHMPYNYDDYWVVKLSSSGTIQWQKSFGGLNSSDVAFSVKQTVDGGYIVAGNSESDTGDATVNYGEYDYWILKLDNSGNLEWQKSLGGSYNDFANAIQPTSDGGYIVAGRSQSNDHDVTWHYGSPINYDAWIVKLNGSGNIQWQKTLGGTGGEDATSIQQLADGGFIFTGVSSSSDGDASGNLGGSGKFWIVRLNSNGNLLWQKAVGGTNGDVPKSIRQTSDGGFVIAGFSYSNSGDVTFHYGNLTYPDFWVVKLGPEVLSTNETKLENFSIYPNPATDRIFVSGLSSDEKYEIYSVTGQKIASGKTSQSAVDVNDLQKGVYFIQIGEKRQNFIKK</sequence>
<dbReference type="RefSeq" id="WP_225688494.1">
    <property type="nucleotide sequence ID" value="NZ_JAERSE020000003.1"/>
</dbReference>
<keyword evidence="1 2" id="KW-0732">Signal</keyword>
<evidence type="ECO:0000256" key="2">
    <source>
        <dbReference type="SAM" id="SignalP"/>
    </source>
</evidence>
<accession>A0ABS8A107</accession>
<organism evidence="4 5">
    <name type="scientific">Chryseobacterium tagetis</name>
    <dbReference type="NCBI Taxonomy" id="2801334"/>
    <lineage>
        <taxon>Bacteria</taxon>
        <taxon>Pseudomonadati</taxon>
        <taxon>Bacteroidota</taxon>
        <taxon>Flavobacteriia</taxon>
        <taxon>Flavobacteriales</taxon>
        <taxon>Weeksellaceae</taxon>
        <taxon>Chryseobacterium group</taxon>
        <taxon>Chryseobacterium</taxon>
    </lineage>
</organism>
<dbReference type="Pfam" id="PF18962">
    <property type="entry name" value="Por_Secre_tail"/>
    <property type="match status" value="1"/>
</dbReference>
<feature type="signal peptide" evidence="2">
    <location>
        <begin position="1"/>
        <end position="18"/>
    </location>
</feature>
<comment type="caution">
    <text evidence="4">The sequence shown here is derived from an EMBL/GenBank/DDBJ whole genome shotgun (WGS) entry which is preliminary data.</text>
</comment>
<evidence type="ECO:0000313" key="5">
    <source>
        <dbReference type="Proteomes" id="UP000618240"/>
    </source>
</evidence>
<dbReference type="PANTHER" id="PTHR42754:SF1">
    <property type="entry name" value="LIPOPROTEIN"/>
    <property type="match status" value="1"/>
</dbReference>
<evidence type="ECO:0000313" key="4">
    <source>
        <dbReference type="EMBL" id="MCA6067633.1"/>
    </source>
</evidence>
<feature type="chain" id="PRO_5046506615" evidence="2">
    <location>
        <begin position="19"/>
        <end position="518"/>
    </location>
</feature>
<dbReference type="PANTHER" id="PTHR42754">
    <property type="entry name" value="ENDOGLUCANASE"/>
    <property type="match status" value="1"/>
</dbReference>
<dbReference type="EMBL" id="JAERSE020000003">
    <property type="protein sequence ID" value="MCA6067633.1"/>
    <property type="molecule type" value="Genomic_DNA"/>
</dbReference>
<dbReference type="SUPFAM" id="SSF50998">
    <property type="entry name" value="Quinoprotein alcohol dehydrogenase-like"/>
    <property type="match status" value="1"/>
</dbReference>
<dbReference type="Proteomes" id="UP000618240">
    <property type="component" value="Unassembled WGS sequence"/>
</dbReference>
<dbReference type="NCBIfam" id="TIGR04183">
    <property type="entry name" value="Por_Secre_tail"/>
    <property type="match status" value="1"/>
</dbReference>
<evidence type="ECO:0000256" key="1">
    <source>
        <dbReference type="ARBA" id="ARBA00022729"/>
    </source>
</evidence>
<name>A0ABS8A107_9FLAO</name>
<dbReference type="InterPro" id="IPR026444">
    <property type="entry name" value="Secre_tail"/>
</dbReference>
<evidence type="ECO:0000259" key="3">
    <source>
        <dbReference type="Pfam" id="PF18962"/>
    </source>
</evidence>
<gene>
    <name evidence="4" type="ORF">JI747_010625</name>
</gene>
<dbReference type="InterPro" id="IPR011047">
    <property type="entry name" value="Quinoprotein_ADH-like_sf"/>
</dbReference>
<protein>
    <submittedName>
        <fullName evidence="4">T9SS type A sorting domain-containing protein</fullName>
    </submittedName>
</protein>
<feature type="domain" description="Secretion system C-terminal sorting" evidence="3">
    <location>
        <begin position="454"/>
        <end position="518"/>
    </location>
</feature>
<keyword evidence="5" id="KW-1185">Reference proteome</keyword>
<proteinExistence type="predicted"/>